<gene>
    <name evidence="3" type="ORF">INT47_003057</name>
</gene>
<proteinExistence type="predicted"/>
<feature type="compositionally biased region" description="Basic and acidic residues" evidence="1">
    <location>
        <begin position="282"/>
        <end position="304"/>
    </location>
</feature>
<feature type="region of interest" description="Disordered" evidence="1">
    <location>
        <begin position="223"/>
        <end position="415"/>
    </location>
</feature>
<feature type="compositionally biased region" description="Basic and acidic residues" evidence="1">
    <location>
        <begin position="258"/>
        <end position="267"/>
    </location>
</feature>
<organism evidence="3 4">
    <name type="scientific">Mucor saturninus</name>
    <dbReference type="NCBI Taxonomy" id="64648"/>
    <lineage>
        <taxon>Eukaryota</taxon>
        <taxon>Fungi</taxon>
        <taxon>Fungi incertae sedis</taxon>
        <taxon>Mucoromycota</taxon>
        <taxon>Mucoromycotina</taxon>
        <taxon>Mucoromycetes</taxon>
        <taxon>Mucorales</taxon>
        <taxon>Mucorineae</taxon>
        <taxon>Mucoraceae</taxon>
        <taxon>Mucor</taxon>
    </lineage>
</organism>
<comment type="caution">
    <text evidence="3">The sequence shown here is derived from an EMBL/GenBank/DDBJ whole genome shotgun (WGS) entry which is preliminary data.</text>
</comment>
<feature type="compositionally biased region" description="Low complexity" evidence="1">
    <location>
        <begin position="61"/>
        <end position="81"/>
    </location>
</feature>
<feature type="domain" description="Mso1 N-terminal" evidence="2">
    <location>
        <begin position="180"/>
        <end position="210"/>
    </location>
</feature>
<dbReference type="OrthoDB" id="2683368at2759"/>
<dbReference type="Proteomes" id="UP000603453">
    <property type="component" value="Unassembled WGS sequence"/>
</dbReference>
<dbReference type="EMBL" id="JAEPRD010000205">
    <property type="protein sequence ID" value="KAG2194114.1"/>
    <property type="molecule type" value="Genomic_DNA"/>
</dbReference>
<feature type="compositionally biased region" description="Basic and acidic residues" evidence="1">
    <location>
        <begin position="170"/>
        <end position="179"/>
    </location>
</feature>
<reference evidence="3" key="1">
    <citation type="submission" date="2020-12" db="EMBL/GenBank/DDBJ databases">
        <title>Metabolic potential, ecology and presence of endohyphal bacteria is reflected in genomic diversity of Mucoromycotina.</title>
        <authorList>
            <person name="Muszewska A."/>
            <person name="Okrasinska A."/>
            <person name="Steczkiewicz K."/>
            <person name="Drgas O."/>
            <person name="Orlowska M."/>
            <person name="Perlinska-Lenart U."/>
            <person name="Aleksandrzak-Piekarczyk T."/>
            <person name="Szatraj K."/>
            <person name="Zielenkiewicz U."/>
            <person name="Pilsyk S."/>
            <person name="Malc E."/>
            <person name="Mieczkowski P."/>
            <person name="Kruszewska J.S."/>
            <person name="Biernat P."/>
            <person name="Pawlowska J."/>
        </authorList>
    </citation>
    <scope>NUCLEOTIDE SEQUENCE</scope>
    <source>
        <strain evidence="3">WA0000017839</strain>
    </source>
</reference>
<evidence type="ECO:0000259" key="2">
    <source>
        <dbReference type="Pfam" id="PF14475"/>
    </source>
</evidence>
<evidence type="ECO:0000313" key="4">
    <source>
        <dbReference type="Proteomes" id="UP000603453"/>
    </source>
</evidence>
<accession>A0A8H7QK13</accession>
<feature type="compositionally biased region" description="Polar residues" evidence="1">
    <location>
        <begin position="305"/>
        <end position="318"/>
    </location>
</feature>
<evidence type="ECO:0000256" key="1">
    <source>
        <dbReference type="SAM" id="MobiDB-lite"/>
    </source>
</evidence>
<feature type="region of interest" description="Disordered" evidence="1">
    <location>
        <begin position="167"/>
        <end position="191"/>
    </location>
</feature>
<dbReference type="AlphaFoldDB" id="A0A8H7QK13"/>
<dbReference type="Pfam" id="PF14475">
    <property type="entry name" value="Mso1_Sec1_bdg"/>
    <property type="match status" value="1"/>
</dbReference>
<dbReference type="InterPro" id="IPR028095">
    <property type="entry name" value="Mso1_N_dom"/>
</dbReference>
<feature type="compositionally biased region" description="Basic and acidic residues" evidence="1">
    <location>
        <begin position="387"/>
        <end position="400"/>
    </location>
</feature>
<keyword evidence="4" id="KW-1185">Reference proteome</keyword>
<name>A0A8H7QK13_9FUNG</name>
<feature type="compositionally biased region" description="Polar residues" evidence="1">
    <location>
        <begin position="82"/>
        <end position="94"/>
    </location>
</feature>
<sequence>MGAQAVDYRVSTLIVLCKDCGQDVGLYPARHKCGPIERPAMPTLPSQYQKSPPPLQLNARTISSGSASSTTSSSTSPSFSSVEQTPSKWSSRLAKSSAHPDHAETEESIYFNNFASNLPEDQPATGKKLWGKVKQNEKWKQLGEKNEKPKQSGKLWGKLMQATQTMADKIPSRDDRGADSDEDDWEGETHVSRILREYYEKKRLRLPEWLFDGDTPRVARKKSVVQHQDLYADSNGPVRTPSRRRLWEQNPSDPKNISSRERERQELRQAQPPPPPVPSNARNDRYHEEEDRYQRDNNYRDARSSNRYQEPQVDNYQRSYDDQPKSPNRRYYNDQPPPPSSTAAPRSERSARGYLQRDPPPQRVTAAHHQQYDRENDLDDYYYNNDSARDRHPPPRREPSLRSGGRRYGNDPSYF</sequence>
<feature type="region of interest" description="Disordered" evidence="1">
    <location>
        <begin position="38"/>
        <end position="104"/>
    </location>
</feature>
<protein>
    <recommendedName>
        <fullName evidence="2">Mso1 N-terminal domain-containing protein</fullName>
    </recommendedName>
</protein>
<evidence type="ECO:0000313" key="3">
    <source>
        <dbReference type="EMBL" id="KAG2194114.1"/>
    </source>
</evidence>